<gene>
    <name evidence="7" type="primary">ackA_3</name>
    <name evidence="7" type="ORF">NCTC5664_03726</name>
</gene>
<name>A0A380E2N7_STAAU</name>
<reference evidence="7 8" key="1">
    <citation type="submission" date="2018-06" db="EMBL/GenBank/DDBJ databases">
        <authorList>
            <consortium name="Pathogen Informatics"/>
            <person name="Doyle S."/>
        </authorList>
    </citation>
    <scope>NUCLEOTIDE SEQUENCE [LARGE SCALE GENOMIC DNA]</scope>
    <source>
        <strain evidence="7 8">NCTC5664</strain>
    </source>
</reference>
<dbReference type="InterPro" id="IPR023865">
    <property type="entry name" value="Aliphatic_acid_kinase_CS"/>
</dbReference>
<evidence type="ECO:0000256" key="5">
    <source>
        <dbReference type="ARBA" id="ARBA00022777"/>
    </source>
</evidence>
<dbReference type="PROSITE" id="PS01075">
    <property type="entry name" value="ACETATE_KINASE_1"/>
    <property type="match status" value="1"/>
</dbReference>
<dbReference type="Proteomes" id="UP000254502">
    <property type="component" value="Unassembled WGS sequence"/>
</dbReference>
<dbReference type="GO" id="GO:0005524">
    <property type="term" value="F:ATP binding"/>
    <property type="evidence" value="ECO:0007669"/>
    <property type="project" value="UniProtKB-KW"/>
</dbReference>
<dbReference type="Gene3D" id="3.30.420.40">
    <property type="match status" value="1"/>
</dbReference>
<dbReference type="GO" id="GO:0047761">
    <property type="term" value="F:butyrate kinase activity"/>
    <property type="evidence" value="ECO:0007669"/>
    <property type="project" value="UniProtKB-EC"/>
</dbReference>
<comment type="similarity">
    <text evidence="1">Belongs to the acetokinase family.</text>
</comment>
<evidence type="ECO:0000256" key="6">
    <source>
        <dbReference type="ARBA" id="ARBA00022840"/>
    </source>
</evidence>
<dbReference type="Pfam" id="PF00871">
    <property type="entry name" value="Acetate_kinase"/>
    <property type="match status" value="1"/>
</dbReference>
<evidence type="ECO:0000256" key="2">
    <source>
        <dbReference type="ARBA" id="ARBA00013069"/>
    </source>
</evidence>
<keyword evidence="6" id="KW-0067">ATP-binding</keyword>
<dbReference type="EMBL" id="UHAQ01000004">
    <property type="protein sequence ID" value="SUK95353.1"/>
    <property type="molecule type" value="Genomic_DNA"/>
</dbReference>
<dbReference type="AlphaFoldDB" id="A0A380E2N7"/>
<evidence type="ECO:0000256" key="3">
    <source>
        <dbReference type="ARBA" id="ARBA00022679"/>
    </source>
</evidence>
<keyword evidence="5 7" id="KW-0418">Kinase</keyword>
<dbReference type="InterPro" id="IPR043129">
    <property type="entry name" value="ATPase_NBD"/>
</dbReference>
<evidence type="ECO:0000256" key="4">
    <source>
        <dbReference type="ARBA" id="ARBA00022741"/>
    </source>
</evidence>
<evidence type="ECO:0000313" key="8">
    <source>
        <dbReference type="Proteomes" id="UP000254502"/>
    </source>
</evidence>
<dbReference type="EC" id="2.7.2.7" evidence="2"/>
<organism evidence="7 8">
    <name type="scientific">Staphylococcus aureus</name>
    <dbReference type="NCBI Taxonomy" id="1280"/>
    <lineage>
        <taxon>Bacteria</taxon>
        <taxon>Bacillati</taxon>
        <taxon>Bacillota</taxon>
        <taxon>Bacilli</taxon>
        <taxon>Bacillales</taxon>
        <taxon>Staphylococcaceae</taxon>
        <taxon>Staphylococcus</taxon>
    </lineage>
</organism>
<dbReference type="SUPFAM" id="SSF53067">
    <property type="entry name" value="Actin-like ATPase domain"/>
    <property type="match status" value="1"/>
</dbReference>
<keyword evidence="4" id="KW-0547">Nucleotide-binding</keyword>
<evidence type="ECO:0000313" key="7">
    <source>
        <dbReference type="EMBL" id="SUK95353.1"/>
    </source>
</evidence>
<proteinExistence type="inferred from homology"/>
<evidence type="ECO:0000256" key="1">
    <source>
        <dbReference type="ARBA" id="ARBA00008748"/>
    </source>
</evidence>
<sequence length="52" mass="5735">MSKLILAINAGSSSLKFQLIRMPEEELVTKGLVERIGLKDSIFTIEVNGEKS</sequence>
<protein>
    <recommendedName>
        <fullName evidence="2">butyrate kinase</fullName>
        <ecNumber evidence="2">2.7.2.7</ecNumber>
    </recommendedName>
</protein>
<keyword evidence="3 7" id="KW-0808">Transferase</keyword>
<dbReference type="InterPro" id="IPR000890">
    <property type="entry name" value="Aliphatic_acid_kin_short-chain"/>
</dbReference>
<accession>A0A380E2N7</accession>